<sequence>MKSYGEIIFLQGAIRNPDVLKKILHEFSDKKDTDILFKEFATFYSEQEYDKRHFSFFVGSPNSKALLKPVQA</sequence>
<gene>
    <name evidence="1" type="ORF">LEP1GSC188_0804</name>
</gene>
<evidence type="ECO:0000313" key="2">
    <source>
        <dbReference type="Proteomes" id="UP000011770"/>
    </source>
</evidence>
<evidence type="ECO:0000313" key="1">
    <source>
        <dbReference type="EMBL" id="EMF82041.1"/>
    </source>
</evidence>
<reference evidence="1 2" key="1">
    <citation type="submission" date="2013-01" db="EMBL/GenBank/DDBJ databases">
        <authorList>
            <person name="Harkins D.M."/>
            <person name="Durkin A.S."/>
            <person name="Brinkac L.M."/>
            <person name="Haft D.H."/>
            <person name="Selengut J.D."/>
            <person name="Sanka R."/>
            <person name="DePew J."/>
            <person name="Purushe J."/>
            <person name="Tulsiani S.M."/>
            <person name="Graham G.C."/>
            <person name="Burns M.-A."/>
            <person name="Dohnt M.F."/>
            <person name="Smythe L.D."/>
            <person name="McKay D.B."/>
            <person name="Craig S.B."/>
            <person name="Vinetz J.M."/>
            <person name="Sutton G.G."/>
            <person name="Nierman W.C."/>
            <person name="Fouts D.E."/>
        </authorList>
    </citation>
    <scope>NUCLEOTIDE SEQUENCE [LARGE SCALE GENOMIC DNA]</scope>
    <source>
        <strain evidence="1 2">LT2116</strain>
    </source>
</reference>
<name>M3GYQ6_9LEPT</name>
<dbReference type="EMBL" id="AHOR02000029">
    <property type="protein sequence ID" value="EMF82041.1"/>
    <property type="molecule type" value="Genomic_DNA"/>
</dbReference>
<organism evidence="1 2">
    <name type="scientific">Leptospira weilii serovar Topaz str. LT2116</name>
    <dbReference type="NCBI Taxonomy" id="1088540"/>
    <lineage>
        <taxon>Bacteria</taxon>
        <taxon>Pseudomonadati</taxon>
        <taxon>Spirochaetota</taxon>
        <taxon>Spirochaetia</taxon>
        <taxon>Leptospirales</taxon>
        <taxon>Leptospiraceae</taxon>
        <taxon>Leptospira</taxon>
    </lineage>
</organism>
<accession>M3GYQ6</accession>
<proteinExistence type="predicted"/>
<comment type="caution">
    <text evidence="1">The sequence shown here is derived from an EMBL/GenBank/DDBJ whole genome shotgun (WGS) entry which is preliminary data.</text>
</comment>
<protein>
    <submittedName>
        <fullName evidence="1">Uncharacterized protein</fullName>
    </submittedName>
</protein>
<dbReference type="AlphaFoldDB" id="M3GYQ6"/>
<dbReference type="Proteomes" id="UP000011770">
    <property type="component" value="Unassembled WGS sequence"/>
</dbReference>